<dbReference type="Pfam" id="PF08818">
    <property type="entry name" value="DUF1801"/>
    <property type="match status" value="1"/>
</dbReference>
<dbReference type="Proteomes" id="UP000439591">
    <property type="component" value="Unassembled WGS sequence"/>
</dbReference>
<sequence>MELAVRKKFKSYPEAVSPLLENIRNQIYLAAVQCGISEIEESVKWGEPSYAAKGGSPIRFDWKEKTPSQYGVYFNCKTTLVETFKEIYGNTFQYEGNRAILFSLTDEVPDKELRHCLTLALRYHTVKHLPLLGA</sequence>
<dbReference type="AlphaFoldDB" id="A0A5S9PHX0"/>
<feature type="domain" description="YdhG-like" evidence="1">
    <location>
        <begin position="29"/>
        <end position="120"/>
    </location>
</feature>
<evidence type="ECO:0000313" key="2">
    <source>
        <dbReference type="EMBL" id="CAA0103756.1"/>
    </source>
</evidence>
<reference evidence="2 3" key="1">
    <citation type="submission" date="2019-11" db="EMBL/GenBank/DDBJ databases">
        <authorList>
            <person name="Holert J."/>
        </authorList>
    </citation>
    <scope>NUCLEOTIDE SEQUENCE [LARGE SCALE GENOMIC DNA]</scope>
    <source>
        <strain evidence="2">BC3_2A</strain>
    </source>
</reference>
<evidence type="ECO:0000313" key="3">
    <source>
        <dbReference type="Proteomes" id="UP000439591"/>
    </source>
</evidence>
<evidence type="ECO:0000259" key="1">
    <source>
        <dbReference type="Pfam" id="PF08818"/>
    </source>
</evidence>
<name>A0A5S9PHX0_9GAMM</name>
<proteinExistence type="predicted"/>
<dbReference type="InterPro" id="IPR014922">
    <property type="entry name" value="YdhG-like"/>
</dbReference>
<protein>
    <recommendedName>
        <fullName evidence="1">YdhG-like domain-containing protein</fullName>
    </recommendedName>
</protein>
<dbReference type="EMBL" id="CACSIM010000003">
    <property type="protein sequence ID" value="CAA0103756.1"/>
    <property type="molecule type" value="Genomic_DNA"/>
</dbReference>
<dbReference type="SUPFAM" id="SSF159888">
    <property type="entry name" value="YdhG-like"/>
    <property type="match status" value="1"/>
</dbReference>
<gene>
    <name evidence="2" type="ORF">KFEGEMFD_02048</name>
</gene>
<organism evidence="2 3">
    <name type="scientific">Zhongshania aliphaticivorans</name>
    <dbReference type="NCBI Taxonomy" id="1470434"/>
    <lineage>
        <taxon>Bacteria</taxon>
        <taxon>Pseudomonadati</taxon>
        <taxon>Pseudomonadota</taxon>
        <taxon>Gammaproteobacteria</taxon>
        <taxon>Cellvibrionales</taxon>
        <taxon>Spongiibacteraceae</taxon>
        <taxon>Zhongshania</taxon>
    </lineage>
</organism>
<accession>A0A5S9PHX0</accession>